<dbReference type="GeneID" id="84614601"/>
<evidence type="ECO:0000313" key="1">
    <source>
        <dbReference type="EMBL" id="CUU22642.1"/>
    </source>
</evidence>
<dbReference type="Gene3D" id="3.30.160.140">
    <property type="entry name" value="Shew3726-like"/>
    <property type="match status" value="1"/>
</dbReference>
<keyword evidence="2" id="KW-1185">Reference proteome</keyword>
<reference evidence="2" key="1">
    <citation type="submission" date="2015-11" db="EMBL/GenBank/DDBJ databases">
        <authorList>
            <person name="Blom J."/>
        </authorList>
    </citation>
    <scope>NUCLEOTIDE SEQUENCE [LARGE SCALE GENOMIC DNA]</scope>
</reference>
<organism evidence="1 2">
    <name type="scientific">Duffyella gerundensis</name>
    <dbReference type="NCBI Taxonomy" id="1619313"/>
    <lineage>
        <taxon>Bacteria</taxon>
        <taxon>Pseudomonadati</taxon>
        <taxon>Pseudomonadota</taxon>
        <taxon>Gammaproteobacteria</taxon>
        <taxon>Enterobacterales</taxon>
        <taxon>Erwiniaceae</taxon>
        <taxon>Duffyella</taxon>
    </lineage>
</organism>
<dbReference type="KEGG" id="ege:EM595_0405"/>
<accession>A0A0U5GID7</accession>
<proteinExistence type="predicted"/>
<dbReference type="RefSeq" id="WP_067427394.1">
    <property type="nucleotide sequence ID" value="NZ_CP072598.1"/>
</dbReference>
<sequence>MNQAIQFPDREEWNKEIDAMCFPALVNGISLTCAISASELQHRYGNEHLADKLFSAHRWDLEEEAQTLIEQQKDDDQGWVWLGSAR</sequence>
<evidence type="ECO:0000313" key="2">
    <source>
        <dbReference type="Proteomes" id="UP000059419"/>
    </source>
</evidence>
<dbReference type="Proteomes" id="UP000059419">
    <property type="component" value="Chromosome 1"/>
</dbReference>
<dbReference type="OrthoDB" id="6465020at2"/>
<name>A0A0U5GID7_9GAMM</name>
<dbReference type="InterPro" id="IPR036692">
    <property type="entry name" value="Shew3726-like_sf"/>
</dbReference>
<dbReference type="EMBL" id="LN907827">
    <property type="protein sequence ID" value="CUU22642.1"/>
    <property type="molecule type" value="Genomic_DNA"/>
</dbReference>
<dbReference type="SUPFAM" id="SSF160272">
    <property type="entry name" value="Shew3726-like"/>
    <property type="match status" value="1"/>
</dbReference>
<dbReference type="PATRIC" id="fig|1619313.3.peg.422"/>
<protein>
    <submittedName>
        <fullName evidence="1">Uncharacterized protein</fullName>
    </submittedName>
</protein>
<dbReference type="STRING" id="1619313.EM595_0405"/>
<dbReference type="Pfam" id="PF07369">
    <property type="entry name" value="DUF1488"/>
    <property type="match status" value="1"/>
</dbReference>
<gene>
    <name evidence="1" type="ORF">EM595_0405</name>
</gene>
<dbReference type="InterPro" id="IPR009962">
    <property type="entry name" value="DUF1488"/>
</dbReference>
<dbReference type="AlphaFoldDB" id="A0A0U5GID7"/>